<accession>A0A1G4BNK3</accession>
<organism evidence="2 3">
    <name type="scientific">Colletotrichum orchidophilum</name>
    <dbReference type="NCBI Taxonomy" id="1209926"/>
    <lineage>
        <taxon>Eukaryota</taxon>
        <taxon>Fungi</taxon>
        <taxon>Dikarya</taxon>
        <taxon>Ascomycota</taxon>
        <taxon>Pezizomycotina</taxon>
        <taxon>Sordariomycetes</taxon>
        <taxon>Hypocreomycetidae</taxon>
        <taxon>Glomerellales</taxon>
        <taxon>Glomerellaceae</taxon>
        <taxon>Colletotrichum</taxon>
    </lineage>
</organism>
<feature type="compositionally biased region" description="Low complexity" evidence="1">
    <location>
        <begin position="37"/>
        <end position="46"/>
    </location>
</feature>
<evidence type="ECO:0000313" key="2">
    <source>
        <dbReference type="EMBL" id="OHF02994.1"/>
    </source>
</evidence>
<evidence type="ECO:0000313" key="3">
    <source>
        <dbReference type="Proteomes" id="UP000176998"/>
    </source>
</evidence>
<gene>
    <name evidence="2" type="ORF">CORC01_01752</name>
</gene>
<feature type="region of interest" description="Disordered" evidence="1">
    <location>
        <begin position="71"/>
        <end position="91"/>
    </location>
</feature>
<feature type="compositionally biased region" description="Basic and acidic residues" evidence="1">
    <location>
        <begin position="1"/>
        <end position="13"/>
    </location>
</feature>
<sequence length="91" mass="10042">MAWGVDDKSRRAGLESPRPPGPRVVIAPRHPGTQALSSESSWYSTSPELHGTPKTNRRLQGYASLPFPEQDHRAAQLQRKAAPPSNVDFLK</sequence>
<dbReference type="Proteomes" id="UP000176998">
    <property type="component" value="Unassembled WGS sequence"/>
</dbReference>
<name>A0A1G4BNK3_9PEZI</name>
<dbReference type="OrthoDB" id="10547410at2759"/>
<dbReference type="GeneID" id="34554916"/>
<feature type="region of interest" description="Disordered" evidence="1">
    <location>
        <begin position="1"/>
        <end position="59"/>
    </location>
</feature>
<protein>
    <submittedName>
        <fullName evidence="2">Uncharacterized protein</fullName>
    </submittedName>
</protein>
<evidence type="ECO:0000256" key="1">
    <source>
        <dbReference type="SAM" id="MobiDB-lite"/>
    </source>
</evidence>
<reference evidence="2 3" key="1">
    <citation type="submission" date="2016-09" db="EMBL/GenBank/DDBJ databases">
        <authorList>
            <person name="Capua I."/>
            <person name="De Benedictis P."/>
            <person name="Joannis T."/>
            <person name="Lombin L.H."/>
            <person name="Cattoli G."/>
        </authorList>
    </citation>
    <scope>NUCLEOTIDE SEQUENCE [LARGE SCALE GENOMIC DNA]</scope>
    <source>
        <strain evidence="2 3">IMI 309357</strain>
    </source>
</reference>
<comment type="caution">
    <text evidence="2">The sequence shown here is derived from an EMBL/GenBank/DDBJ whole genome shotgun (WGS) entry which is preliminary data.</text>
</comment>
<dbReference type="RefSeq" id="XP_022480132.1">
    <property type="nucleotide sequence ID" value="XM_022613406.1"/>
</dbReference>
<dbReference type="EMBL" id="MJBS01000009">
    <property type="protein sequence ID" value="OHF02994.1"/>
    <property type="molecule type" value="Genomic_DNA"/>
</dbReference>
<proteinExistence type="predicted"/>
<keyword evidence="3" id="KW-1185">Reference proteome</keyword>
<dbReference type="AlphaFoldDB" id="A0A1G4BNK3"/>